<dbReference type="PaxDb" id="4097-A0A1S4AQA5"/>
<dbReference type="KEGG" id="nta:107800227"/>
<dbReference type="RefSeq" id="XP_016478864.1">
    <property type="nucleotide sequence ID" value="XM_016623378.1"/>
</dbReference>
<dbReference type="PANTHER" id="PTHR33240">
    <property type="entry name" value="OS08G0508500 PROTEIN"/>
    <property type="match status" value="1"/>
</dbReference>
<evidence type="ECO:0000313" key="1">
    <source>
        <dbReference type="RefSeq" id="XP_016478864.1"/>
    </source>
</evidence>
<dbReference type="OMA" id="HFRESDA"/>
<name>A0A1S4AQA5_TOBAC</name>
<organism evidence="1">
    <name type="scientific">Nicotiana tabacum</name>
    <name type="common">Common tobacco</name>
    <dbReference type="NCBI Taxonomy" id="4097"/>
    <lineage>
        <taxon>Eukaryota</taxon>
        <taxon>Viridiplantae</taxon>
        <taxon>Streptophyta</taxon>
        <taxon>Embryophyta</taxon>
        <taxon>Tracheophyta</taxon>
        <taxon>Spermatophyta</taxon>
        <taxon>Magnoliopsida</taxon>
        <taxon>eudicotyledons</taxon>
        <taxon>Gunneridae</taxon>
        <taxon>Pentapetalae</taxon>
        <taxon>asterids</taxon>
        <taxon>lamiids</taxon>
        <taxon>Solanales</taxon>
        <taxon>Solanaceae</taxon>
        <taxon>Nicotianoideae</taxon>
        <taxon>Nicotianeae</taxon>
        <taxon>Nicotiana</taxon>
    </lineage>
</organism>
<dbReference type="PANTHER" id="PTHR33240:SF8">
    <property type="entry name" value="OS03G0439900 PROTEIN"/>
    <property type="match status" value="1"/>
</dbReference>
<protein>
    <submittedName>
        <fullName evidence="1">Uncharacterized protein</fullName>
    </submittedName>
</protein>
<sequence length="178" mass="20561">MGKAGFNIHTGPVEAPCLSEYNFNVDVLGIMSAIGKIKDARWPKPVLSDPSQRNPNLMCRYHGTHSHRTEDCRQLREEVAHLFNEGHLCEFLCDRAKNHFRESDANRKNKLKEPHHVIHMIVGGDDALREPVFKRTKISTIRERRTRSYIPEDTLTFSEEDNATLYHPHNNALLISFF</sequence>
<accession>A0A1S4AQA5</accession>
<proteinExistence type="predicted"/>
<reference evidence="1" key="1">
    <citation type="submission" date="2025-08" db="UniProtKB">
        <authorList>
            <consortium name="RefSeq"/>
        </authorList>
    </citation>
    <scope>IDENTIFICATION</scope>
</reference>
<dbReference type="OrthoDB" id="1094758at2759"/>
<dbReference type="AlphaFoldDB" id="A0A1S4AQA5"/>
<gene>
    <name evidence="1" type="primary">LOC107800227</name>
</gene>